<comment type="catalytic activity">
    <reaction evidence="11">
        <text>(R)-pantoate + beta-alanine + ATP = (R)-pantothenate + AMP + diphosphate + H(+)</text>
        <dbReference type="Rhea" id="RHEA:10912"/>
        <dbReference type="ChEBI" id="CHEBI:15378"/>
        <dbReference type="ChEBI" id="CHEBI:15980"/>
        <dbReference type="ChEBI" id="CHEBI:29032"/>
        <dbReference type="ChEBI" id="CHEBI:30616"/>
        <dbReference type="ChEBI" id="CHEBI:33019"/>
        <dbReference type="ChEBI" id="CHEBI:57966"/>
        <dbReference type="ChEBI" id="CHEBI:456215"/>
        <dbReference type="EC" id="6.3.2.1"/>
    </reaction>
</comment>
<dbReference type="AlphaFoldDB" id="F4RIE8"/>
<comment type="similarity">
    <text evidence="2">Belongs to the pantothenate synthetase family.</text>
</comment>
<evidence type="ECO:0000256" key="1">
    <source>
        <dbReference type="ARBA" id="ARBA00004990"/>
    </source>
</evidence>
<keyword evidence="8" id="KW-0067">ATP-binding</keyword>
<dbReference type="VEuPathDB" id="FungiDB:MELLADRAFT_71668"/>
<dbReference type="HOGENOM" id="CLU_108125_0_0_1"/>
<dbReference type="EC" id="6.3.2.1" evidence="3"/>
<dbReference type="RefSeq" id="XP_007409021.1">
    <property type="nucleotide sequence ID" value="XM_007408959.1"/>
</dbReference>
<keyword evidence="13" id="KW-1185">Reference proteome</keyword>
<keyword evidence="7" id="KW-0547">Nucleotide-binding</keyword>
<dbReference type="SUPFAM" id="SSF52374">
    <property type="entry name" value="Nucleotidylyl transferase"/>
    <property type="match status" value="1"/>
</dbReference>
<dbReference type="GeneID" id="18931892"/>
<dbReference type="EMBL" id="GL883103">
    <property type="protein sequence ID" value="EGG07689.1"/>
    <property type="molecule type" value="Genomic_DNA"/>
</dbReference>
<evidence type="ECO:0000256" key="7">
    <source>
        <dbReference type="ARBA" id="ARBA00022741"/>
    </source>
</evidence>
<dbReference type="GO" id="GO:0015940">
    <property type="term" value="P:pantothenate biosynthetic process"/>
    <property type="evidence" value="ECO:0007669"/>
    <property type="project" value="UniProtKB-UniPathway"/>
</dbReference>
<gene>
    <name evidence="12" type="ORF">MELLADRAFT_71668</name>
</gene>
<keyword evidence="5" id="KW-0436">Ligase</keyword>
<dbReference type="InterPro" id="IPR042176">
    <property type="entry name" value="Pantoate_ligase_C"/>
</dbReference>
<keyword evidence="6" id="KW-0566">Pantothenate biosynthesis</keyword>
<evidence type="ECO:0000256" key="11">
    <source>
        <dbReference type="ARBA" id="ARBA00048258"/>
    </source>
</evidence>
<dbReference type="PANTHER" id="PTHR21299:SF1">
    <property type="entry name" value="PANTOATE--BETA-ALANINE LIGASE"/>
    <property type="match status" value="1"/>
</dbReference>
<dbReference type="GO" id="GO:0005524">
    <property type="term" value="F:ATP binding"/>
    <property type="evidence" value="ECO:0007669"/>
    <property type="project" value="UniProtKB-KW"/>
</dbReference>
<accession>F4RIE8</accession>
<evidence type="ECO:0000256" key="2">
    <source>
        <dbReference type="ARBA" id="ARBA00009256"/>
    </source>
</evidence>
<dbReference type="GO" id="GO:0004592">
    <property type="term" value="F:pantoate-beta-alanine ligase activity"/>
    <property type="evidence" value="ECO:0007669"/>
    <property type="project" value="UniProtKB-EC"/>
</dbReference>
<dbReference type="OrthoDB" id="2020436at2759"/>
<sequence length="223" mass="25113">MHRKVSAVFLPTEEIIYPNGSKLTTIVDVQSLSNLLEGERRPGFFKGVATVVMKFFSMIEPTLAFFGQKDLQQAILLRRMKSDLHLNYPKSLIIIPTVRMESKLALSSRNGYLSKEELDKSICLFNALSKAASFTQPLSIDSTISFEELETIAKETVEKYEGIKLEFFSINDPISFKMLDTIKPLQPIALSGSILVGDRPVRLIDNLVFHHDLNNGLKYDPST</sequence>
<dbReference type="PANTHER" id="PTHR21299">
    <property type="entry name" value="CYTIDYLATE KINASE/PANTOATE-BETA-ALANINE LIGASE"/>
    <property type="match status" value="1"/>
</dbReference>
<evidence type="ECO:0000256" key="6">
    <source>
        <dbReference type="ARBA" id="ARBA00022655"/>
    </source>
</evidence>
<evidence type="ECO:0000313" key="13">
    <source>
        <dbReference type="Proteomes" id="UP000001072"/>
    </source>
</evidence>
<evidence type="ECO:0000256" key="4">
    <source>
        <dbReference type="ARBA" id="ARBA00015647"/>
    </source>
</evidence>
<dbReference type="KEGG" id="mlr:MELLADRAFT_71668"/>
<evidence type="ECO:0000256" key="3">
    <source>
        <dbReference type="ARBA" id="ARBA00012219"/>
    </source>
</evidence>
<name>F4RIE8_MELLP</name>
<dbReference type="Gene3D" id="3.30.1300.10">
    <property type="entry name" value="Pantoate-beta-alanine ligase, C-terminal domain"/>
    <property type="match status" value="1"/>
</dbReference>
<evidence type="ECO:0000256" key="8">
    <source>
        <dbReference type="ARBA" id="ARBA00022840"/>
    </source>
</evidence>
<dbReference type="STRING" id="747676.F4RIE8"/>
<dbReference type="InterPro" id="IPR003721">
    <property type="entry name" value="Pantoate_ligase"/>
</dbReference>
<evidence type="ECO:0000256" key="5">
    <source>
        <dbReference type="ARBA" id="ARBA00022598"/>
    </source>
</evidence>
<dbReference type="Proteomes" id="UP000001072">
    <property type="component" value="Unassembled WGS sequence"/>
</dbReference>
<dbReference type="InParanoid" id="F4RIE8"/>
<organism evidence="13">
    <name type="scientific">Melampsora larici-populina (strain 98AG31 / pathotype 3-4-7)</name>
    <name type="common">Poplar leaf rust fungus</name>
    <dbReference type="NCBI Taxonomy" id="747676"/>
    <lineage>
        <taxon>Eukaryota</taxon>
        <taxon>Fungi</taxon>
        <taxon>Dikarya</taxon>
        <taxon>Basidiomycota</taxon>
        <taxon>Pucciniomycotina</taxon>
        <taxon>Pucciniomycetes</taxon>
        <taxon>Pucciniales</taxon>
        <taxon>Melampsoraceae</taxon>
        <taxon>Melampsora</taxon>
    </lineage>
</organism>
<evidence type="ECO:0000313" key="12">
    <source>
        <dbReference type="EMBL" id="EGG07689.1"/>
    </source>
</evidence>
<proteinExistence type="inferred from homology"/>
<dbReference type="Gene3D" id="3.40.50.620">
    <property type="entry name" value="HUPs"/>
    <property type="match status" value="1"/>
</dbReference>
<evidence type="ECO:0000256" key="10">
    <source>
        <dbReference type="ARBA" id="ARBA00032806"/>
    </source>
</evidence>
<evidence type="ECO:0000256" key="9">
    <source>
        <dbReference type="ARBA" id="ARBA00029902"/>
    </source>
</evidence>
<dbReference type="InterPro" id="IPR014729">
    <property type="entry name" value="Rossmann-like_a/b/a_fold"/>
</dbReference>
<reference evidence="13" key="1">
    <citation type="journal article" date="2011" name="Proc. Natl. Acad. Sci. U.S.A.">
        <title>Obligate biotrophy features unraveled by the genomic analysis of rust fungi.</title>
        <authorList>
            <person name="Duplessis S."/>
            <person name="Cuomo C.A."/>
            <person name="Lin Y.-C."/>
            <person name="Aerts A."/>
            <person name="Tisserant E."/>
            <person name="Veneault-Fourrey C."/>
            <person name="Joly D.L."/>
            <person name="Hacquard S."/>
            <person name="Amselem J."/>
            <person name="Cantarel B.L."/>
            <person name="Chiu R."/>
            <person name="Coutinho P.M."/>
            <person name="Feau N."/>
            <person name="Field M."/>
            <person name="Frey P."/>
            <person name="Gelhaye E."/>
            <person name="Goldberg J."/>
            <person name="Grabherr M.G."/>
            <person name="Kodira C.D."/>
            <person name="Kohler A."/>
            <person name="Kuees U."/>
            <person name="Lindquist E.A."/>
            <person name="Lucas S.M."/>
            <person name="Mago R."/>
            <person name="Mauceli E."/>
            <person name="Morin E."/>
            <person name="Murat C."/>
            <person name="Pangilinan J.L."/>
            <person name="Park R."/>
            <person name="Pearson M."/>
            <person name="Quesneville H."/>
            <person name="Rouhier N."/>
            <person name="Sakthikumar S."/>
            <person name="Salamov A.A."/>
            <person name="Schmutz J."/>
            <person name="Selles B."/>
            <person name="Shapiro H."/>
            <person name="Tanguay P."/>
            <person name="Tuskan G.A."/>
            <person name="Henrissat B."/>
            <person name="Van de Peer Y."/>
            <person name="Rouze P."/>
            <person name="Ellis J.G."/>
            <person name="Dodds P.N."/>
            <person name="Schein J.E."/>
            <person name="Zhong S."/>
            <person name="Hamelin R.C."/>
            <person name="Grigoriev I.V."/>
            <person name="Szabo L.J."/>
            <person name="Martin F."/>
        </authorList>
    </citation>
    <scope>NUCLEOTIDE SEQUENCE [LARGE SCALE GENOMIC DNA]</scope>
    <source>
        <strain evidence="13">98AG31 / pathotype 3-4-7</strain>
    </source>
</reference>
<protein>
    <recommendedName>
        <fullName evidence="4">Pantoate--beta-alanine ligase</fullName>
        <ecNumber evidence="3">6.3.2.1</ecNumber>
    </recommendedName>
    <alternativeName>
        <fullName evidence="10">Pantoate-activating enzyme</fullName>
    </alternativeName>
    <alternativeName>
        <fullName evidence="9">Pantothenate synthetase</fullName>
    </alternativeName>
</protein>
<dbReference type="UniPathway" id="UPA00028">
    <property type="reaction ID" value="UER00005"/>
</dbReference>
<comment type="pathway">
    <text evidence="1">Cofactor biosynthesis; (R)-pantothenate biosynthesis; (R)-pantothenate from (R)-pantoate and beta-alanine: step 1/1.</text>
</comment>
<dbReference type="eggNOG" id="KOG3042">
    <property type="taxonomic scope" value="Eukaryota"/>
</dbReference>
<dbReference type="Pfam" id="PF02569">
    <property type="entry name" value="Pantoate_ligase"/>
    <property type="match status" value="1"/>
</dbReference>